<dbReference type="PANTHER" id="PTHR47099">
    <property type="entry name" value="METHYLCOBAMIDE:COM METHYLTRANSFERASE MTBA"/>
    <property type="match status" value="1"/>
</dbReference>
<evidence type="ECO:0000313" key="3">
    <source>
        <dbReference type="Proteomes" id="UP000323521"/>
    </source>
</evidence>
<dbReference type="EMBL" id="CP017634">
    <property type="protein sequence ID" value="ATW25042.1"/>
    <property type="molecule type" value="Genomic_DNA"/>
</dbReference>
<dbReference type="AlphaFoldDB" id="A0A3G1KRD4"/>
<evidence type="ECO:0000259" key="1">
    <source>
        <dbReference type="Pfam" id="PF01208"/>
    </source>
</evidence>
<dbReference type="KEGG" id="fwa:DCMF_09865"/>
<name>A0A3G1KRD4_FORW1</name>
<protein>
    <recommendedName>
        <fullName evidence="1">Uroporphyrinogen decarboxylase (URO-D) domain-containing protein</fullName>
    </recommendedName>
</protein>
<dbReference type="PANTHER" id="PTHR47099:SF1">
    <property type="entry name" value="METHYLCOBAMIDE:COM METHYLTRANSFERASE MTBA"/>
    <property type="match status" value="1"/>
</dbReference>
<proteinExistence type="predicted"/>
<dbReference type="Proteomes" id="UP000323521">
    <property type="component" value="Chromosome"/>
</dbReference>
<organism evidence="2 3">
    <name type="scientific">Formimonas warabiya</name>
    <dbReference type="NCBI Taxonomy" id="1761012"/>
    <lineage>
        <taxon>Bacteria</taxon>
        <taxon>Bacillati</taxon>
        <taxon>Bacillota</taxon>
        <taxon>Clostridia</taxon>
        <taxon>Eubacteriales</taxon>
        <taxon>Peptococcaceae</taxon>
        <taxon>Candidatus Formimonas</taxon>
    </lineage>
</organism>
<dbReference type="Pfam" id="PF01208">
    <property type="entry name" value="URO-D"/>
    <property type="match status" value="1"/>
</dbReference>
<feature type="domain" description="Uroporphyrinogen decarboxylase (URO-D)" evidence="1">
    <location>
        <begin position="202"/>
        <end position="395"/>
    </location>
</feature>
<dbReference type="InterPro" id="IPR038071">
    <property type="entry name" value="UROD/MetE-like_sf"/>
</dbReference>
<evidence type="ECO:0000313" key="2">
    <source>
        <dbReference type="EMBL" id="ATW25042.1"/>
    </source>
</evidence>
<keyword evidence="3" id="KW-1185">Reference proteome</keyword>
<dbReference type="InterPro" id="IPR052024">
    <property type="entry name" value="Methanogen_methyltrans"/>
</dbReference>
<gene>
    <name evidence="2" type="ORF">DCMF_09865</name>
</gene>
<dbReference type="SUPFAM" id="SSF51726">
    <property type="entry name" value="UROD/MetE-like"/>
    <property type="match status" value="1"/>
</dbReference>
<dbReference type="Gene3D" id="3.20.20.210">
    <property type="match status" value="1"/>
</dbReference>
<sequence length="400" mass="46174">MVAMGQWDDDSQLCRPARRLVWGERNQMMTSEERLQTVIRLKQPDRIPCAPLMESYAGRYAGFSNYEYMFDYEKAEQSLAFLSQQYPQWDIRRSLYSQFYGPYQNSILFIKTKMPGIDIPADREFQSLEYEAVSRQDYHVILEAGYDYFYHRYLQRIHGCSEENIAAALRHRSDLIKREIADSRKRGQAFLYGGYVLAAPVVISLMRSFEQFVRDMFQVPDLLEKVLEKTTESVIREGIQDARDSGIFRTFIGLPRVCGQFLSRKFFDRFSWPYVKQLILALIQAEIVPVLHLDSDWSENIPYLLELPPGKIIVELDGDTDIFAAGRVLSGHSCLLGDVSPHLFVLGSPVRVKSYCRKLMKEVGRQGGFILGSGCTVPLSAKHENVQAFFQSVEEFGYYE</sequence>
<dbReference type="GO" id="GO:0006779">
    <property type="term" value="P:porphyrin-containing compound biosynthetic process"/>
    <property type="evidence" value="ECO:0007669"/>
    <property type="project" value="InterPro"/>
</dbReference>
<accession>A0A3G1KRD4</accession>
<reference evidence="2 3" key="1">
    <citation type="submission" date="2016-10" db="EMBL/GenBank/DDBJ databases">
        <title>Complete Genome Sequence of Peptococcaceae strain DCMF.</title>
        <authorList>
            <person name="Edwards R.J."/>
            <person name="Holland S.I."/>
            <person name="Deshpande N.P."/>
            <person name="Wong Y.K."/>
            <person name="Ertan H."/>
            <person name="Manefield M."/>
            <person name="Russell T.L."/>
            <person name="Lee M.J."/>
        </authorList>
    </citation>
    <scope>NUCLEOTIDE SEQUENCE [LARGE SCALE GENOMIC DNA]</scope>
    <source>
        <strain evidence="2 3">DCMF</strain>
    </source>
</reference>
<dbReference type="InterPro" id="IPR000257">
    <property type="entry name" value="Uroporphyrinogen_deCOase"/>
</dbReference>
<dbReference type="GO" id="GO:0004853">
    <property type="term" value="F:uroporphyrinogen decarboxylase activity"/>
    <property type="evidence" value="ECO:0007669"/>
    <property type="project" value="InterPro"/>
</dbReference>